<evidence type="ECO:0000313" key="1">
    <source>
        <dbReference type="EMBL" id="KRN25349.1"/>
    </source>
</evidence>
<dbReference type="Proteomes" id="UP000050865">
    <property type="component" value="Unassembled WGS sequence"/>
</dbReference>
<gene>
    <name evidence="1" type="ORF">FC75_GL000619</name>
</gene>
<dbReference type="STRING" id="1423730.FC75_GL000619"/>
<dbReference type="RefSeq" id="WP_054662452.1">
    <property type="nucleotide sequence ID" value="NZ_AYZJ01000013.1"/>
</dbReference>
<protein>
    <submittedName>
        <fullName evidence="1">Uncharacterized protein</fullName>
    </submittedName>
</protein>
<proteinExistence type="predicted"/>
<dbReference type="PATRIC" id="fig|1423730.4.peg.645"/>
<sequence length="70" mass="8053">MTKRRASALISAIMLLLLVTLISGAALRQFAIWRVAYERRLTYEQKAFADAYVRWKRVQSPNDGDEVVQP</sequence>
<keyword evidence="2" id="KW-1185">Reference proteome</keyword>
<dbReference type="EMBL" id="AYZJ01000013">
    <property type="protein sequence ID" value="KRN25349.1"/>
    <property type="molecule type" value="Genomic_DNA"/>
</dbReference>
<reference evidence="1 2" key="1">
    <citation type="journal article" date="2015" name="Genome Announc.">
        <title>Expanding the biotechnology potential of lactobacilli through comparative genomics of 213 strains and associated genera.</title>
        <authorList>
            <person name="Sun Z."/>
            <person name="Harris H.M."/>
            <person name="McCann A."/>
            <person name="Guo C."/>
            <person name="Argimon S."/>
            <person name="Zhang W."/>
            <person name="Yang X."/>
            <person name="Jeffery I.B."/>
            <person name="Cooney J.C."/>
            <person name="Kagawa T.F."/>
            <person name="Liu W."/>
            <person name="Song Y."/>
            <person name="Salvetti E."/>
            <person name="Wrobel A."/>
            <person name="Rasinkangas P."/>
            <person name="Parkhill J."/>
            <person name="Rea M.C."/>
            <person name="O'Sullivan O."/>
            <person name="Ritari J."/>
            <person name="Douillard F.P."/>
            <person name="Paul Ross R."/>
            <person name="Yang R."/>
            <person name="Briner A.E."/>
            <person name="Felis G.E."/>
            <person name="de Vos W.M."/>
            <person name="Barrangou R."/>
            <person name="Klaenhammer T.R."/>
            <person name="Caufield P.W."/>
            <person name="Cui Y."/>
            <person name="Zhang H."/>
            <person name="O'Toole P.W."/>
        </authorList>
    </citation>
    <scope>NUCLEOTIDE SEQUENCE [LARGE SCALE GENOMIC DNA]</scope>
    <source>
        <strain evidence="1 2">DSM 22697</strain>
    </source>
</reference>
<accession>A0A0R2FH08</accession>
<dbReference type="AlphaFoldDB" id="A0A0R2FH08"/>
<organism evidence="1 2">
    <name type="scientific">Lacticaseibacillus camelliae DSM 22697 = JCM 13995</name>
    <dbReference type="NCBI Taxonomy" id="1423730"/>
    <lineage>
        <taxon>Bacteria</taxon>
        <taxon>Bacillati</taxon>
        <taxon>Bacillota</taxon>
        <taxon>Bacilli</taxon>
        <taxon>Lactobacillales</taxon>
        <taxon>Lactobacillaceae</taxon>
        <taxon>Lacticaseibacillus</taxon>
    </lineage>
</organism>
<dbReference type="OrthoDB" id="9969118at2"/>
<comment type="caution">
    <text evidence="1">The sequence shown here is derived from an EMBL/GenBank/DDBJ whole genome shotgun (WGS) entry which is preliminary data.</text>
</comment>
<evidence type="ECO:0000313" key="2">
    <source>
        <dbReference type="Proteomes" id="UP000050865"/>
    </source>
</evidence>
<name>A0A0R2FH08_9LACO</name>